<dbReference type="AlphaFoldDB" id="A0AAV9VVB3"/>
<reference evidence="3 4" key="1">
    <citation type="submission" date="2023-08" db="EMBL/GenBank/DDBJ databases">
        <authorList>
            <person name="Palmer J.M."/>
        </authorList>
    </citation>
    <scope>NUCLEOTIDE SEQUENCE [LARGE SCALE GENOMIC DNA]</scope>
    <source>
        <strain evidence="3 4">TWF481</strain>
    </source>
</reference>
<feature type="transmembrane region" description="Helical" evidence="2">
    <location>
        <begin position="328"/>
        <end position="347"/>
    </location>
</feature>
<feature type="transmembrane region" description="Helical" evidence="2">
    <location>
        <begin position="257"/>
        <end position="276"/>
    </location>
</feature>
<keyword evidence="2" id="KW-0472">Membrane</keyword>
<sequence>MRQLLSDTEQDPDVDSSQATSIIFTPIASDSDYDELLESESLGDRSTTSTVPTQNSQRSQRWMSMSQTLSESQYAYSPINDAEKNRKRRVVEESEARQKEYLKRAVFHLKILLWASAAISVVATLFHLRSLGNRSFYDHRCDVFLGELSWDIVLEDPLIIRDKCFTDTPLRLLRKGKLLSKALFPSYYPSNTNTWTSEHNRIKRLEYPALIWFIYIHNFRYLVFWGYALFFIVILSDTILFRNIARVLRTNWITHNFALREILFFPIVAFFVYIPWESLLPHFLGISGMIDNTDRRGVSFGLKWLVISWMPVESLTQRFRSSSLARKVLWLVYSSFCAVWSSLWAYMQFFGGDKVEVKFEIDSKGLKH</sequence>
<keyword evidence="4" id="KW-1185">Reference proteome</keyword>
<feature type="compositionally biased region" description="Polar residues" evidence="1">
    <location>
        <begin position="44"/>
        <end position="53"/>
    </location>
</feature>
<accession>A0AAV9VVB3</accession>
<protein>
    <submittedName>
        <fullName evidence="3">Uncharacterized protein</fullName>
    </submittedName>
</protein>
<dbReference type="EMBL" id="JAVHJL010000011">
    <property type="protein sequence ID" value="KAK6496311.1"/>
    <property type="molecule type" value="Genomic_DNA"/>
</dbReference>
<gene>
    <name evidence="3" type="ORF">TWF481_002334</name>
</gene>
<feature type="transmembrane region" description="Helical" evidence="2">
    <location>
        <begin position="222"/>
        <end position="245"/>
    </location>
</feature>
<keyword evidence="2" id="KW-1133">Transmembrane helix</keyword>
<evidence type="ECO:0000256" key="2">
    <source>
        <dbReference type="SAM" id="Phobius"/>
    </source>
</evidence>
<feature type="transmembrane region" description="Helical" evidence="2">
    <location>
        <begin position="107"/>
        <end position="128"/>
    </location>
</feature>
<feature type="transmembrane region" description="Helical" evidence="2">
    <location>
        <begin position="296"/>
        <end position="316"/>
    </location>
</feature>
<name>A0AAV9VVB3_9PEZI</name>
<proteinExistence type="predicted"/>
<organism evidence="3 4">
    <name type="scientific">Arthrobotrys musiformis</name>
    <dbReference type="NCBI Taxonomy" id="47236"/>
    <lineage>
        <taxon>Eukaryota</taxon>
        <taxon>Fungi</taxon>
        <taxon>Dikarya</taxon>
        <taxon>Ascomycota</taxon>
        <taxon>Pezizomycotina</taxon>
        <taxon>Orbiliomycetes</taxon>
        <taxon>Orbiliales</taxon>
        <taxon>Orbiliaceae</taxon>
        <taxon>Arthrobotrys</taxon>
    </lineage>
</organism>
<feature type="region of interest" description="Disordered" evidence="1">
    <location>
        <begin position="39"/>
        <end position="61"/>
    </location>
</feature>
<evidence type="ECO:0000256" key="1">
    <source>
        <dbReference type="SAM" id="MobiDB-lite"/>
    </source>
</evidence>
<keyword evidence="2" id="KW-0812">Transmembrane</keyword>
<dbReference type="Proteomes" id="UP001370758">
    <property type="component" value="Unassembled WGS sequence"/>
</dbReference>
<feature type="region of interest" description="Disordered" evidence="1">
    <location>
        <begin position="1"/>
        <end position="20"/>
    </location>
</feature>
<evidence type="ECO:0000313" key="4">
    <source>
        <dbReference type="Proteomes" id="UP001370758"/>
    </source>
</evidence>
<evidence type="ECO:0000313" key="3">
    <source>
        <dbReference type="EMBL" id="KAK6496311.1"/>
    </source>
</evidence>
<comment type="caution">
    <text evidence="3">The sequence shown here is derived from an EMBL/GenBank/DDBJ whole genome shotgun (WGS) entry which is preliminary data.</text>
</comment>